<dbReference type="Proteomes" id="UP000198211">
    <property type="component" value="Unassembled WGS sequence"/>
</dbReference>
<proteinExistence type="predicted"/>
<evidence type="ECO:0000313" key="5">
    <source>
        <dbReference type="Proteomes" id="UP000198211"/>
    </source>
</evidence>
<feature type="domain" description="DDE Tnp4" evidence="3">
    <location>
        <begin position="184"/>
        <end position="289"/>
    </location>
</feature>
<organism evidence="4 5">
    <name type="scientific">Phytophthora megakarya</name>
    <dbReference type="NCBI Taxonomy" id="4795"/>
    <lineage>
        <taxon>Eukaryota</taxon>
        <taxon>Sar</taxon>
        <taxon>Stramenopiles</taxon>
        <taxon>Oomycota</taxon>
        <taxon>Peronosporomycetes</taxon>
        <taxon>Peronosporales</taxon>
        <taxon>Peronosporaceae</taxon>
        <taxon>Phytophthora</taxon>
    </lineage>
</organism>
<gene>
    <name evidence="4" type="ORF">PHMEG_00013686</name>
</gene>
<protein>
    <recommendedName>
        <fullName evidence="3">DDE Tnp4 domain-containing protein</fullName>
    </recommendedName>
</protein>
<dbReference type="GO" id="GO:0046872">
    <property type="term" value="F:metal ion binding"/>
    <property type="evidence" value="ECO:0007669"/>
    <property type="project" value="UniProtKB-KW"/>
</dbReference>
<dbReference type="InterPro" id="IPR027806">
    <property type="entry name" value="HARBI1_dom"/>
</dbReference>
<comment type="caution">
    <text evidence="4">The sequence shown here is derived from an EMBL/GenBank/DDBJ whole genome shotgun (WGS) entry which is preliminary data.</text>
</comment>
<evidence type="ECO:0000256" key="1">
    <source>
        <dbReference type="ARBA" id="ARBA00001968"/>
    </source>
</evidence>
<keyword evidence="5" id="KW-1185">Reference proteome</keyword>
<dbReference type="OrthoDB" id="109201at2759"/>
<evidence type="ECO:0000259" key="3">
    <source>
        <dbReference type="Pfam" id="PF13359"/>
    </source>
</evidence>
<keyword evidence="2" id="KW-0479">Metal-binding</keyword>
<dbReference type="EMBL" id="NBNE01001683">
    <property type="protein sequence ID" value="OWZ13060.1"/>
    <property type="molecule type" value="Genomic_DNA"/>
</dbReference>
<accession>A0A225W893</accession>
<evidence type="ECO:0000256" key="2">
    <source>
        <dbReference type="ARBA" id="ARBA00022723"/>
    </source>
</evidence>
<reference evidence="5" key="1">
    <citation type="submission" date="2017-03" db="EMBL/GenBank/DDBJ databases">
        <title>Phytopthora megakarya and P. palmivora, two closely related causual agents of cacao black pod achieved similar genome size and gene model numbers by different mechanisms.</title>
        <authorList>
            <person name="Ali S."/>
            <person name="Shao J."/>
            <person name="Larry D.J."/>
            <person name="Kronmiller B."/>
            <person name="Shen D."/>
            <person name="Strem M.D."/>
            <person name="Melnick R.L."/>
            <person name="Guiltinan M.J."/>
            <person name="Tyler B.M."/>
            <person name="Meinhardt L.W."/>
            <person name="Bailey B.A."/>
        </authorList>
    </citation>
    <scope>NUCLEOTIDE SEQUENCE [LARGE SCALE GENOMIC DNA]</scope>
    <source>
        <strain evidence="5">zdho120</strain>
    </source>
</reference>
<name>A0A225W893_9STRA</name>
<comment type="cofactor">
    <cofactor evidence="1">
        <name>a divalent metal cation</name>
        <dbReference type="ChEBI" id="CHEBI:60240"/>
    </cofactor>
</comment>
<sequence length="302" mass="34073">MKISRIIVWQGYAWSRSPTVIVQEGQFEQNSRKGVDAFEALVDSIRSALDRDAVTSMNRTGIRPKTPKNKVEMTYRGSFHSIRALAGVSTADFYSTVAEVMKAICPYPRYKIVSPVHDIESITATQFAEISRNNILTGCVGCGDDWLCTIKAPSSKAVSDVSAFFQVTISVTASIPREWYCFSPPSKVADSVTFKKWPLFEVISKLTFGYYVIADNAYPLSSSVLAPFTKPEIKSSEYSDYNLYQSQLRIRIEMAVGLLVNKWQLFKRPLSVDYCNSGLVIKTCMKLHNYCIDERIGRARQW</sequence>
<dbReference type="Pfam" id="PF13359">
    <property type="entry name" value="DDE_Tnp_4"/>
    <property type="match status" value="1"/>
</dbReference>
<dbReference type="AlphaFoldDB" id="A0A225W893"/>
<evidence type="ECO:0000313" key="4">
    <source>
        <dbReference type="EMBL" id="OWZ13060.1"/>
    </source>
</evidence>